<evidence type="ECO:0000256" key="4">
    <source>
        <dbReference type="PROSITE-ProRule" id="PRU00473"/>
    </source>
</evidence>
<dbReference type="PROSITE" id="PS51257">
    <property type="entry name" value="PROKAR_LIPOPROTEIN"/>
    <property type="match status" value="1"/>
</dbReference>
<keyword evidence="8" id="KW-1185">Reference proteome</keyword>
<dbReference type="Proteomes" id="UP000198964">
    <property type="component" value="Unassembled WGS sequence"/>
</dbReference>
<dbReference type="CDD" id="cd07185">
    <property type="entry name" value="OmpA_C-like"/>
    <property type="match status" value="1"/>
</dbReference>
<evidence type="ECO:0000259" key="6">
    <source>
        <dbReference type="PROSITE" id="PS51123"/>
    </source>
</evidence>
<dbReference type="SUPFAM" id="SSF103088">
    <property type="entry name" value="OmpA-like"/>
    <property type="match status" value="1"/>
</dbReference>
<keyword evidence="5" id="KW-0732">Signal</keyword>
<accession>A0A1I2KJX3</accession>
<feature type="chain" id="PRO_5011515325" evidence="5">
    <location>
        <begin position="28"/>
        <end position="235"/>
    </location>
</feature>
<dbReference type="PANTHER" id="PTHR30329">
    <property type="entry name" value="STATOR ELEMENT OF FLAGELLAR MOTOR COMPLEX"/>
    <property type="match status" value="1"/>
</dbReference>
<dbReference type="InterPro" id="IPR039567">
    <property type="entry name" value="Gly-zipper"/>
</dbReference>
<evidence type="ECO:0000256" key="3">
    <source>
        <dbReference type="ARBA" id="ARBA00023237"/>
    </source>
</evidence>
<dbReference type="InterPro" id="IPR036737">
    <property type="entry name" value="OmpA-like_sf"/>
</dbReference>
<dbReference type="GO" id="GO:0009279">
    <property type="term" value="C:cell outer membrane"/>
    <property type="evidence" value="ECO:0007669"/>
    <property type="project" value="UniProtKB-SubCell"/>
</dbReference>
<dbReference type="RefSeq" id="WP_093921194.1">
    <property type="nucleotide sequence ID" value="NZ_FONW01000012.1"/>
</dbReference>
<proteinExistence type="predicted"/>
<dbReference type="AlphaFoldDB" id="A0A1I2KJX3"/>
<evidence type="ECO:0000313" key="7">
    <source>
        <dbReference type="EMBL" id="SFF66540.1"/>
    </source>
</evidence>
<organism evidence="7 8">
    <name type="scientific">Sunxiuqinia elliptica</name>
    <dbReference type="NCBI Taxonomy" id="655355"/>
    <lineage>
        <taxon>Bacteria</taxon>
        <taxon>Pseudomonadati</taxon>
        <taxon>Bacteroidota</taxon>
        <taxon>Bacteroidia</taxon>
        <taxon>Marinilabiliales</taxon>
        <taxon>Prolixibacteraceae</taxon>
        <taxon>Sunxiuqinia</taxon>
    </lineage>
</organism>
<dbReference type="InterPro" id="IPR006665">
    <property type="entry name" value="OmpA-like"/>
</dbReference>
<feature type="domain" description="OmpA-like" evidence="6">
    <location>
        <begin position="104"/>
        <end position="223"/>
    </location>
</feature>
<dbReference type="EMBL" id="FONW01000012">
    <property type="protein sequence ID" value="SFF66540.1"/>
    <property type="molecule type" value="Genomic_DNA"/>
</dbReference>
<dbReference type="PANTHER" id="PTHR30329:SF21">
    <property type="entry name" value="LIPOPROTEIN YIAD-RELATED"/>
    <property type="match status" value="1"/>
</dbReference>
<evidence type="ECO:0000313" key="8">
    <source>
        <dbReference type="Proteomes" id="UP000198964"/>
    </source>
</evidence>
<evidence type="ECO:0000256" key="2">
    <source>
        <dbReference type="ARBA" id="ARBA00023136"/>
    </source>
</evidence>
<keyword evidence="3" id="KW-0998">Cell outer membrane</keyword>
<reference evidence="7 8" key="1">
    <citation type="submission" date="2016-10" db="EMBL/GenBank/DDBJ databases">
        <authorList>
            <person name="de Groot N.N."/>
        </authorList>
    </citation>
    <scope>NUCLEOTIDE SEQUENCE [LARGE SCALE GENOMIC DNA]</scope>
    <source>
        <strain evidence="7 8">CGMCC 1.9156</strain>
    </source>
</reference>
<gene>
    <name evidence="7" type="ORF">SAMN05216283_11251</name>
</gene>
<sequence>MRQFKIFGVLFLSGAILLAGCSSGQWATTNNQTKGGVLGGTGGALLGAGIGALAGKGKGAAIGAAVGGAVGAGAGVLIGKKMDKQQAELEQIEGAQVETVTDMNDLQAIKVTFDSGILFDTGKSNLSAVSKSSLMKFSESLRSNPETDVTIYGHTDNTGSREVNIRVSNARAESVAKYLIENGVPGGRLTTEGKAYDEPVADNSTAVGRAQNRRVEIYITANEQMIQQAEDGSLN</sequence>
<protein>
    <submittedName>
        <fullName evidence="7">Outer membrane protein OmpA</fullName>
    </submittedName>
</protein>
<dbReference type="PRINTS" id="PR01021">
    <property type="entry name" value="OMPADOMAIN"/>
</dbReference>
<dbReference type="Pfam" id="PF00691">
    <property type="entry name" value="OmpA"/>
    <property type="match status" value="1"/>
</dbReference>
<comment type="subcellular location">
    <subcellularLocation>
        <location evidence="1">Cell outer membrane</location>
    </subcellularLocation>
</comment>
<feature type="signal peptide" evidence="5">
    <location>
        <begin position="1"/>
        <end position="27"/>
    </location>
</feature>
<dbReference type="InterPro" id="IPR006664">
    <property type="entry name" value="OMP_bac"/>
</dbReference>
<evidence type="ECO:0000256" key="5">
    <source>
        <dbReference type="SAM" id="SignalP"/>
    </source>
</evidence>
<dbReference type="STRING" id="655355.SAMN05216283_11251"/>
<name>A0A1I2KJX3_9BACT</name>
<dbReference type="InterPro" id="IPR050330">
    <property type="entry name" value="Bact_OuterMem_StrucFunc"/>
</dbReference>
<keyword evidence="2 4" id="KW-0472">Membrane</keyword>
<evidence type="ECO:0000256" key="1">
    <source>
        <dbReference type="ARBA" id="ARBA00004442"/>
    </source>
</evidence>
<dbReference type="Gene3D" id="3.30.1330.60">
    <property type="entry name" value="OmpA-like domain"/>
    <property type="match status" value="1"/>
</dbReference>
<dbReference type="PROSITE" id="PS51123">
    <property type="entry name" value="OMPA_2"/>
    <property type="match status" value="1"/>
</dbReference>
<dbReference type="Pfam" id="PF13488">
    <property type="entry name" value="Gly-zipper_Omp"/>
    <property type="match status" value="1"/>
</dbReference>